<evidence type="ECO:0000313" key="1">
    <source>
        <dbReference type="EMBL" id="WEK37203.1"/>
    </source>
</evidence>
<sequence length="114" mass="13014">MIILTTIAEQHVIGFFEDRHADGMLCTFMATELPASLQAQLLDLPGFSDQAHSSYWLNAAEQEKAGKIFKRLIEEEGSGYRYAKQLQLVYLIELLHYILKLHQYSSLPLEVSLN</sequence>
<dbReference type="AlphaFoldDB" id="A0AAJ6BHG7"/>
<gene>
    <name evidence="1" type="ORF">P0Y53_06795</name>
</gene>
<evidence type="ECO:0000313" key="2">
    <source>
        <dbReference type="Proteomes" id="UP001220610"/>
    </source>
</evidence>
<dbReference type="EMBL" id="CP119311">
    <property type="protein sequence ID" value="WEK37203.1"/>
    <property type="molecule type" value="Genomic_DNA"/>
</dbReference>
<protein>
    <submittedName>
        <fullName evidence="1">Uncharacterized protein</fullName>
    </submittedName>
</protein>
<name>A0AAJ6BHG7_9BACT</name>
<reference evidence="1" key="1">
    <citation type="submission" date="2023-03" db="EMBL/GenBank/DDBJ databases">
        <title>Andean soil-derived lignocellulolytic bacterial consortium as a source of novel taxa and putative plastic-active enzymes.</title>
        <authorList>
            <person name="Diaz-Garcia L."/>
            <person name="Chuvochina M."/>
            <person name="Feuerriegel G."/>
            <person name="Bunk B."/>
            <person name="Sproer C."/>
            <person name="Streit W.R."/>
            <person name="Rodriguez L.M."/>
            <person name="Overmann J."/>
            <person name="Jimenez D.J."/>
        </authorList>
    </citation>
    <scope>NUCLEOTIDE SEQUENCE</scope>
    <source>
        <strain evidence="1">MAG 7</strain>
    </source>
</reference>
<proteinExistence type="predicted"/>
<accession>A0AAJ6BHG7</accession>
<organism evidence="1 2">
    <name type="scientific">Candidatus Pseudobacter hemicellulosilyticus</name>
    <dbReference type="NCBI Taxonomy" id="3121375"/>
    <lineage>
        <taxon>Bacteria</taxon>
        <taxon>Pseudomonadati</taxon>
        <taxon>Bacteroidota</taxon>
        <taxon>Chitinophagia</taxon>
        <taxon>Chitinophagales</taxon>
        <taxon>Chitinophagaceae</taxon>
        <taxon>Pseudobacter</taxon>
    </lineage>
</organism>
<dbReference type="Proteomes" id="UP001220610">
    <property type="component" value="Chromosome"/>
</dbReference>